<evidence type="ECO:0000313" key="2">
    <source>
        <dbReference type="EMBL" id="KRR04318.1"/>
    </source>
</evidence>
<comment type="caution">
    <text evidence="2">The sequence shown here is derived from an EMBL/GenBank/DDBJ whole genome shotgun (WGS) entry which is preliminary data.</text>
</comment>
<dbReference type="RefSeq" id="WP_057852300.1">
    <property type="nucleotide sequence ID" value="NZ_LLXX01000127.1"/>
</dbReference>
<keyword evidence="3" id="KW-1185">Reference proteome</keyword>
<proteinExistence type="predicted"/>
<accession>A0A0R3KWQ7</accession>
<reference evidence="2 3" key="1">
    <citation type="submission" date="2014-03" db="EMBL/GenBank/DDBJ databases">
        <title>Bradyrhizobium valentinum sp. nov., isolated from effective nodules of Lupinus mariae-josephae, a lupine endemic of basic-lime soils in Eastern Spain.</title>
        <authorList>
            <person name="Duran D."/>
            <person name="Rey L."/>
            <person name="Navarro A."/>
            <person name="Busquets A."/>
            <person name="Imperial J."/>
            <person name="Ruiz-Argueso T."/>
        </authorList>
    </citation>
    <scope>NUCLEOTIDE SEQUENCE [LARGE SCALE GENOMIC DNA]</scope>
    <source>
        <strain evidence="2 3">LmjM3</strain>
    </source>
</reference>
<feature type="compositionally biased region" description="Basic and acidic residues" evidence="1">
    <location>
        <begin position="21"/>
        <end position="31"/>
    </location>
</feature>
<dbReference type="AlphaFoldDB" id="A0A0R3KWQ7"/>
<protein>
    <submittedName>
        <fullName evidence="2">Uncharacterized protein</fullName>
    </submittedName>
</protein>
<evidence type="ECO:0000256" key="1">
    <source>
        <dbReference type="SAM" id="MobiDB-lite"/>
    </source>
</evidence>
<organism evidence="2 3">
    <name type="scientific">Bradyrhizobium valentinum</name>
    <dbReference type="NCBI Taxonomy" id="1518501"/>
    <lineage>
        <taxon>Bacteria</taxon>
        <taxon>Pseudomonadati</taxon>
        <taxon>Pseudomonadota</taxon>
        <taxon>Alphaproteobacteria</taxon>
        <taxon>Hyphomicrobiales</taxon>
        <taxon>Nitrobacteraceae</taxon>
        <taxon>Bradyrhizobium</taxon>
    </lineage>
</organism>
<evidence type="ECO:0000313" key="3">
    <source>
        <dbReference type="Proteomes" id="UP000051913"/>
    </source>
</evidence>
<dbReference type="OrthoDB" id="8264817at2"/>
<dbReference type="Proteomes" id="UP000051913">
    <property type="component" value="Unassembled WGS sequence"/>
</dbReference>
<name>A0A0R3KWQ7_9BRAD</name>
<gene>
    <name evidence="2" type="ORF">CP49_36500</name>
</gene>
<feature type="compositionally biased region" description="Pro residues" evidence="1">
    <location>
        <begin position="38"/>
        <end position="47"/>
    </location>
</feature>
<feature type="region of interest" description="Disordered" evidence="1">
    <location>
        <begin position="1"/>
        <end position="51"/>
    </location>
</feature>
<dbReference type="EMBL" id="LLXX01000127">
    <property type="protein sequence ID" value="KRR04318.1"/>
    <property type="molecule type" value="Genomic_DNA"/>
</dbReference>
<sequence>MTQGDPTDNALATIASILDPPESRREAEKPALAEQRPVTPPPIPAVAPPIEAHGYSKFGPGPMASIRFKWTIRLENGDYYVDETIGENSTPIVSGPMSREAAIQMVDDRESDARRRFEQLKSEMTGRGAAANLVGKDSGEA</sequence>
<dbReference type="STRING" id="1518501.CQ10_29135"/>